<feature type="transmembrane region" description="Helical" evidence="1">
    <location>
        <begin position="57"/>
        <end position="75"/>
    </location>
</feature>
<sequence>MIMKKILFIIIYLLLFLSKSFSVDIAVPSVDSSDVGGGSTESISGDKNFWIELIDVINAYLWFFIGVVSMAMLLYGGYSLIYSKGDEEEFRRANRILYYGGIGIFVSLLSYVGISLLVNLF</sequence>
<feature type="transmembrane region" description="Helical" evidence="1">
    <location>
        <begin position="96"/>
        <end position="118"/>
    </location>
</feature>
<name>A0ABS5QKV5_9BACT</name>
<accession>A0ABS5QKV5</accession>
<proteinExistence type="predicted"/>
<gene>
    <name evidence="2" type="ORF">VAMP_12n22</name>
</gene>
<keyword evidence="1" id="KW-0812">Transmembrane</keyword>
<evidence type="ECO:0000256" key="1">
    <source>
        <dbReference type="SAM" id="Phobius"/>
    </source>
</evidence>
<reference evidence="2 3" key="1">
    <citation type="journal article" date="2021" name="Nat. Commun.">
        <title>Reductive evolution and unique predatory mode in the CPR bacterium Vampirococcus lugosii.</title>
        <authorList>
            <person name="Moreira D."/>
            <person name="Zivanovic Y."/>
            <person name="Lopez-Archilla A.I."/>
            <person name="Iniesto M."/>
            <person name="Lopez-Garcia P."/>
        </authorList>
    </citation>
    <scope>NUCLEOTIDE SEQUENCE [LARGE SCALE GENOMIC DNA]</scope>
    <source>
        <strain evidence="2">Chiprana</strain>
    </source>
</reference>
<organism evidence="2 3">
    <name type="scientific">Candidatus Vampirococcus lugosii</name>
    <dbReference type="NCBI Taxonomy" id="2789015"/>
    <lineage>
        <taxon>Bacteria</taxon>
        <taxon>Candidatus Absconditibacteriota</taxon>
        <taxon>Vampirococcus</taxon>
    </lineage>
</organism>
<keyword evidence="1" id="KW-0472">Membrane</keyword>
<keyword evidence="1" id="KW-1133">Transmembrane helix</keyword>
<comment type="caution">
    <text evidence="2">The sequence shown here is derived from an EMBL/GenBank/DDBJ whole genome shotgun (WGS) entry which is preliminary data.</text>
</comment>
<evidence type="ECO:0000313" key="3">
    <source>
        <dbReference type="Proteomes" id="UP000680365"/>
    </source>
</evidence>
<dbReference type="Proteomes" id="UP000680365">
    <property type="component" value="Unassembled WGS sequence"/>
</dbReference>
<protein>
    <submittedName>
        <fullName evidence="2">Uncharacterized protein</fullName>
    </submittedName>
</protein>
<keyword evidence="3" id="KW-1185">Reference proteome</keyword>
<dbReference type="EMBL" id="JAEDAM010000008">
    <property type="protein sequence ID" value="MBS8121644.1"/>
    <property type="molecule type" value="Genomic_DNA"/>
</dbReference>
<evidence type="ECO:0000313" key="2">
    <source>
        <dbReference type="EMBL" id="MBS8121644.1"/>
    </source>
</evidence>